<evidence type="ECO:0000313" key="1">
    <source>
        <dbReference type="EMBL" id="UQS82010.1"/>
    </source>
</evidence>
<dbReference type="Proteomes" id="UP000831495">
    <property type="component" value="Chromosome"/>
</dbReference>
<sequence>METKTLSQLADWLEENSLKISSREEYLDVQKVYELLDELAILRQPVQNYFEMTEKNYYENESDHRLTLQHKNQVLRQLQDRILVNHVDGSFIKSEINFDYNHENPYREGTYNVQTDLHLIEYALEVIGAVVANTIKSDVRNNLSPDAVLSIALAAQAVAQWQK</sequence>
<reference evidence="1" key="1">
    <citation type="journal article" date="2022" name="Int. J. Syst. Evol. Microbiol.">
        <title>Apilactobacillus apisilvae sp. nov., Nicolia spurrieriana gen. nov. sp. nov., Bombilactobacillus folatiphilus sp. nov. and Bombilactobacillus thymidiniphilus sp. nov., four new lactic acid bacterial isolates from stingless bees Tetragonula carbonaria and Austroplebeia australis.</title>
        <authorList>
            <person name="Oliphant S.A."/>
            <person name="Watson-Haigh N.S."/>
            <person name="Sumby K.M."/>
            <person name="Gardner J."/>
            <person name="Groom S."/>
            <person name="Jiranek V."/>
        </authorList>
    </citation>
    <scope>NUCLEOTIDE SEQUENCE</scope>
    <source>
        <strain evidence="1">SG4_D2</strain>
    </source>
</reference>
<evidence type="ECO:0000313" key="2">
    <source>
        <dbReference type="Proteomes" id="UP000831495"/>
    </source>
</evidence>
<keyword evidence="2" id="KW-1185">Reference proteome</keyword>
<organism evidence="1 2">
    <name type="scientific">Bombilactobacillus folatiphilus</name>
    <dbReference type="NCBI Taxonomy" id="2923362"/>
    <lineage>
        <taxon>Bacteria</taxon>
        <taxon>Bacillati</taxon>
        <taxon>Bacillota</taxon>
        <taxon>Bacilli</taxon>
        <taxon>Lactobacillales</taxon>
        <taxon>Lactobacillaceae</taxon>
        <taxon>Bombilactobacillus</taxon>
    </lineage>
</organism>
<protein>
    <submittedName>
        <fullName evidence="1">Uncharacterized protein</fullName>
    </submittedName>
</protein>
<dbReference type="RefSeq" id="WP_249514279.1">
    <property type="nucleotide sequence ID" value="NZ_CP093366.1"/>
</dbReference>
<name>A0ABY4P8H5_9LACO</name>
<dbReference type="EMBL" id="CP093366">
    <property type="protein sequence ID" value="UQS82010.1"/>
    <property type="molecule type" value="Genomic_DNA"/>
</dbReference>
<accession>A0ABY4P8H5</accession>
<proteinExistence type="predicted"/>
<gene>
    <name evidence="1" type="ORF">MOO45_07420</name>
</gene>